<dbReference type="AlphaFoldDB" id="A0ABD0N758"/>
<feature type="non-terminal residue" evidence="1">
    <location>
        <position position="1"/>
    </location>
</feature>
<name>A0ABD0N758_CIRMR</name>
<protein>
    <submittedName>
        <fullName evidence="1">Uncharacterized protein</fullName>
    </submittedName>
</protein>
<dbReference type="EMBL" id="JAMKFB020000023">
    <property type="protein sequence ID" value="KAL0157954.1"/>
    <property type="molecule type" value="Genomic_DNA"/>
</dbReference>
<comment type="caution">
    <text evidence="1">The sequence shown here is derived from an EMBL/GenBank/DDBJ whole genome shotgun (WGS) entry which is preliminary data.</text>
</comment>
<accession>A0ABD0N758</accession>
<feature type="non-terminal residue" evidence="1">
    <location>
        <position position="51"/>
    </location>
</feature>
<evidence type="ECO:0000313" key="1">
    <source>
        <dbReference type="EMBL" id="KAL0157954.1"/>
    </source>
</evidence>
<evidence type="ECO:0000313" key="2">
    <source>
        <dbReference type="Proteomes" id="UP001529510"/>
    </source>
</evidence>
<proteinExistence type="predicted"/>
<reference evidence="1 2" key="1">
    <citation type="submission" date="2024-05" db="EMBL/GenBank/DDBJ databases">
        <title>Genome sequencing and assembly of Indian major carp, Cirrhinus mrigala (Hamilton, 1822).</title>
        <authorList>
            <person name="Mohindra V."/>
            <person name="Chowdhury L.M."/>
            <person name="Lal K."/>
            <person name="Jena J.K."/>
        </authorList>
    </citation>
    <scope>NUCLEOTIDE SEQUENCE [LARGE SCALE GENOMIC DNA]</scope>
    <source>
        <strain evidence="1">CM1030</strain>
        <tissue evidence="1">Blood</tissue>
    </source>
</reference>
<organism evidence="1 2">
    <name type="scientific">Cirrhinus mrigala</name>
    <name type="common">Mrigala</name>
    <dbReference type="NCBI Taxonomy" id="683832"/>
    <lineage>
        <taxon>Eukaryota</taxon>
        <taxon>Metazoa</taxon>
        <taxon>Chordata</taxon>
        <taxon>Craniata</taxon>
        <taxon>Vertebrata</taxon>
        <taxon>Euteleostomi</taxon>
        <taxon>Actinopterygii</taxon>
        <taxon>Neopterygii</taxon>
        <taxon>Teleostei</taxon>
        <taxon>Ostariophysi</taxon>
        <taxon>Cypriniformes</taxon>
        <taxon>Cyprinidae</taxon>
        <taxon>Labeoninae</taxon>
        <taxon>Labeonini</taxon>
        <taxon>Cirrhinus</taxon>
    </lineage>
</organism>
<dbReference type="Proteomes" id="UP001529510">
    <property type="component" value="Unassembled WGS sequence"/>
</dbReference>
<sequence>KSITFARNVDIPRAAYNFRFFASSVLHHTTDCSQMDHMGCLNYTIRCPVGV</sequence>
<gene>
    <name evidence="1" type="ORF">M9458_046030</name>
</gene>
<keyword evidence="2" id="KW-1185">Reference proteome</keyword>